<comment type="caution">
    <text evidence="1">The sequence shown here is derived from an EMBL/GenBank/DDBJ whole genome shotgun (WGS) entry which is preliminary data.</text>
</comment>
<evidence type="ECO:0000313" key="2">
    <source>
        <dbReference type="Proteomes" id="UP000179935"/>
    </source>
</evidence>
<sequence length="155" mass="17205">MTDEAQHLDLQAQLLDAADHELPSLSRDAHRRLGYRHEVLLESYVELGRKEGDAGRRGRRAAVRVPFDDGEEGIALANDSDGLIDYAWSVDVVRAFRVARWLRAGGGRLVGVTGVGGGVTTAARRRRCTSHGIFKIRTKRAALRFPHTRQPLKVL</sequence>
<protein>
    <submittedName>
        <fullName evidence="1">Uncharacterized protein</fullName>
    </submittedName>
</protein>
<dbReference type="EMBL" id="MLYP01000049">
    <property type="protein sequence ID" value="OIJ89711.1"/>
    <property type="molecule type" value="Genomic_DNA"/>
</dbReference>
<dbReference type="STRING" id="1428652.BIV24_18980"/>
<organism evidence="1 2">
    <name type="scientific">Streptomyces colonosanans</name>
    <dbReference type="NCBI Taxonomy" id="1428652"/>
    <lineage>
        <taxon>Bacteria</taxon>
        <taxon>Bacillati</taxon>
        <taxon>Actinomycetota</taxon>
        <taxon>Actinomycetes</taxon>
        <taxon>Kitasatosporales</taxon>
        <taxon>Streptomycetaceae</taxon>
        <taxon>Streptomyces</taxon>
    </lineage>
</organism>
<dbReference type="RefSeq" id="WP_071367544.1">
    <property type="nucleotide sequence ID" value="NZ_MLYP01000049.1"/>
</dbReference>
<dbReference type="Proteomes" id="UP000179935">
    <property type="component" value="Unassembled WGS sequence"/>
</dbReference>
<accession>A0A1S2P7P4</accession>
<dbReference type="AlphaFoldDB" id="A0A1S2P7P4"/>
<keyword evidence="2" id="KW-1185">Reference proteome</keyword>
<reference evidence="1 2" key="1">
    <citation type="submission" date="2016-10" db="EMBL/GenBank/DDBJ databases">
        <title>Genome sequence of Streptomyces sp. MUSC 93.</title>
        <authorList>
            <person name="Lee L.-H."/>
            <person name="Ser H.-L."/>
            <person name="Law J.W.-F."/>
        </authorList>
    </citation>
    <scope>NUCLEOTIDE SEQUENCE [LARGE SCALE GENOMIC DNA]</scope>
    <source>
        <strain evidence="1 2">MUSC 93</strain>
    </source>
</reference>
<gene>
    <name evidence="1" type="ORF">BIV24_18980</name>
</gene>
<proteinExistence type="predicted"/>
<evidence type="ECO:0000313" key="1">
    <source>
        <dbReference type="EMBL" id="OIJ89711.1"/>
    </source>
</evidence>
<name>A0A1S2P7P4_9ACTN</name>